<proteinExistence type="predicted"/>
<feature type="transmembrane region" description="Helical" evidence="1">
    <location>
        <begin position="40"/>
        <end position="65"/>
    </location>
</feature>
<dbReference type="AlphaFoldDB" id="A0A9P7GP97"/>
<dbReference type="EMBL" id="JABCKI010000039">
    <property type="protein sequence ID" value="KAG5653691.1"/>
    <property type="molecule type" value="Genomic_DNA"/>
</dbReference>
<keyword evidence="1" id="KW-0472">Membrane</keyword>
<sequence length="203" mass="21864">MLKPLFYLPLVPLLATAHLTVGHAILHHANPHSPSWAPHLLSTAFAGAIGGTILGVPLIVLWVHILSIRAQRLARNLEIEQQEQQQEPEDGSGSSNSLTRRMKWVGYLAIILSGAPAAGALGVVCLHETGMRNREKLLSPGDAVVAGVVGGSVVWGCVFGFLAFAFGVFAGCMNIRAYRIRKENARYLAQKRSESSRSTPNLP</sequence>
<feature type="transmembrane region" description="Helical" evidence="1">
    <location>
        <begin position="104"/>
        <end position="124"/>
    </location>
</feature>
<feature type="transmembrane region" description="Helical" evidence="1">
    <location>
        <begin position="144"/>
        <end position="172"/>
    </location>
</feature>
<gene>
    <name evidence="2" type="ORF">H0H81_011443</name>
</gene>
<evidence type="ECO:0000256" key="1">
    <source>
        <dbReference type="SAM" id="Phobius"/>
    </source>
</evidence>
<keyword evidence="1" id="KW-1133">Transmembrane helix</keyword>
<accession>A0A9P7GP97</accession>
<keyword evidence="3" id="KW-1185">Reference proteome</keyword>
<protein>
    <submittedName>
        <fullName evidence="2">Uncharacterized protein</fullName>
    </submittedName>
</protein>
<dbReference type="OrthoDB" id="3057948at2759"/>
<evidence type="ECO:0000313" key="2">
    <source>
        <dbReference type="EMBL" id="KAG5653691.1"/>
    </source>
</evidence>
<organism evidence="2 3">
    <name type="scientific">Sphagnurus paluster</name>
    <dbReference type="NCBI Taxonomy" id="117069"/>
    <lineage>
        <taxon>Eukaryota</taxon>
        <taxon>Fungi</taxon>
        <taxon>Dikarya</taxon>
        <taxon>Basidiomycota</taxon>
        <taxon>Agaricomycotina</taxon>
        <taxon>Agaricomycetes</taxon>
        <taxon>Agaricomycetidae</taxon>
        <taxon>Agaricales</taxon>
        <taxon>Tricholomatineae</taxon>
        <taxon>Lyophyllaceae</taxon>
        <taxon>Sphagnurus</taxon>
    </lineage>
</organism>
<keyword evidence="1" id="KW-0812">Transmembrane</keyword>
<reference evidence="2" key="2">
    <citation type="submission" date="2021-10" db="EMBL/GenBank/DDBJ databases">
        <title>Phylogenomics reveals ancestral predisposition of the termite-cultivated fungus Termitomyces towards a domesticated lifestyle.</title>
        <authorList>
            <person name="Auxier B."/>
            <person name="Grum-Grzhimaylo A."/>
            <person name="Cardenas M.E."/>
            <person name="Lodge J.D."/>
            <person name="Laessoe T."/>
            <person name="Pedersen O."/>
            <person name="Smith M.E."/>
            <person name="Kuyper T.W."/>
            <person name="Franco-Molano E.A."/>
            <person name="Baroni T.J."/>
            <person name="Aanen D.K."/>
        </authorList>
    </citation>
    <scope>NUCLEOTIDE SEQUENCE</scope>
    <source>
        <strain evidence="2">D49</strain>
    </source>
</reference>
<dbReference type="Proteomes" id="UP000717328">
    <property type="component" value="Unassembled WGS sequence"/>
</dbReference>
<evidence type="ECO:0000313" key="3">
    <source>
        <dbReference type="Proteomes" id="UP000717328"/>
    </source>
</evidence>
<reference evidence="2" key="1">
    <citation type="submission" date="2021-02" db="EMBL/GenBank/DDBJ databases">
        <authorList>
            <person name="Nieuwenhuis M."/>
            <person name="Van De Peppel L.J.J."/>
        </authorList>
    </citation>
    <scope>NUCLEOTIDE SEQUENCE</scope>
    <source>
        <strain evidence="2">D49</strain>
    </source>
</reference>
<comment type="caution">
    <text evidence="2">The sequence shown here is derived from an EMBL/GenBank/DDBJ whole genome shotgun (WGS) entry which is preliminary data.</text>
</comment>
<name>A0A9P7GP97_9AGAR</name>